<evidence type="ECO:0000259" key="6">
    <source>
        <dbReference type="PROSITE" id="PS51123"/>
    </source>
</evidence>
<sequence length="720" mass="78807">MKFLLLKNQLNLTNLYQINTTHSPCPIRKVGIMGIIFLSVVSQINIALAQSQPTGWKVIVNSHRDVEITPDGELTLREAISLVNGSLRVEQLSDREKNQVEALTGNSSRIEFNLPPQQTTIALQEQLPPLTSPGLTIDGTTQPGYDANSSPTAEIKIPQPIVSLTVAGNAEVLRGLTVLANNITIRGLSIYGFTSTHADTASTPPADIFIAPNFIPPITKVLTPLVGTLPQLENLTPTENVVIEDNWLGIMPDETVPPVTSAFGVSVFNAVGTTIRRNRISYHDGSAIITGLRAERMQIAENIILGNGIAGMPDAIRLDGKIHQSEIRSNLICANDGSGVFVFRPEGAVRIWQNQIKFNGRRLRRAAVYLMGNDNQVEDNEITYQSGAGVVVTSYPQSDRNQIINNRFSHLEGLSIDLNTQHNVGVQDFQNGDGPNPQRNSPNRRLDTANAGINTPKFLSHEFFWRESGVVGIDGLADPNSQIDIYRVSGNPDSYGFLQERIGTANADAQGKFSLNLSNLQPGERISAIATLPQYGTSEPTYPSLIRSLDTSQPPTNSTVKIAQSLPQCVTKPVAETPPPPPPPPTIPPAPIILKVPKNIHFALDKDNISPTSGKILDAIAQVLRDNPSIIIEIQGHTDRRASNAYNLKLAARRAKSTRNYLIRRGIAPERMTIRSFGESQLLTDGSSKLDHARNRRVEINFQDFRGFEVIVQEQDLQLE</sequence>
<dbReference type="InterPro" id="IPR050330">
    <property type="entry name" value="Bact_OuterMem_StrucFunc"/>
</dbReference>
<accession>A0A975T3I5</accession>
<dbReference type="CDD" id="cd07185">
    <property type="entry name" value="OmpA_C-like"/>
    <property type="match status" value="1"/>
</dbReference>
<gene>
    <name evidence="7" type="ORF">B6N60_00131</name>
</gene>
<protein>
    <submittedName>
        <fullName evidence="7">OmpA family protein</fullName>
    </submittedName>
</protein>
<dbReference type="Gene3D" id="2.160.20.10">
    <property type="entry name" value="Single-stranded right-handed beta-helix, Pectin lyase-like"/>
    <property type="match status" value="1"/>
</dbReference>
<feature type="region of interest" description="Disordered" evidence="5">
    <location>
        <begin position="426"/>
        <end position="448"/>
    </location>
</feature>
<dbReference type="GO" id="GO:0009279">
    <property type="term" value="C:cell outer membrane"/>
    <property type="evidence" value="ECO:0007669"/>
    <property type="project" value="UniProtKB-SubCell"/>
</dbReference>
<dbReference type="SMART" id="SM00710">
    <property type="entry name" value="PbH1"/>
    <property type="match status" value="6"/>
</dbReference>
<dbReference type="InterPro" id="IPR006626">
    <property type="entry name" value="PbH1"/>
</dbReference>
<dbReference type="PRINTS" id="PR01021">
    <property type="entry name" value="OMPADOMAIN"/>
</dbReference>
<feature type="domain" description="OmpA-like" evidence="6">
    <location>
        <begin position="589"/>
        <end position="706"/>
    </location>
</feature>
<dbReference type="Proteomes" id="UP000683511">
    <property type="component" value="Chromosome"/>
</dbReference>
<dbReference type="EMBL" id="CP021056">
    <property type="protein sequence ID" value="QXE21457.1"/>
    <property type="molecule type" value="Genomic_DNA"/>
</dbReference>
<keyword evidence="3" id="KW-0998">Cell outer membrane</keyword>
<dbReference type="PANTHER" id="PTHR30329">
    <property type="entry name" value="STATOR ELEMENT OF FLAGELLAR MOTOR COMPLEX"/>
    <property type="match status" value="1"/>
</dbReference>
<dbReference type="PANTHER" id="PTHR30329:SF21">
    <property type="entry name" value="LIPOPROTEIN YIAD-RELATED"/>
    <property type="match status" value="1"/>
</dbReference>
<dbReference type="RefSeq" id="WP_242034185.1">
    <property type="nucleotide sequence ID" value="NZ_CP021056.1"/>
</dbReference>
<evidence type="ECO:0000313" key="8">
    <source>
        <dbReference type="Proteomes" id="UP000683511"/>
    </source>
</evidence>
<proteinExistence type="predicted"/>
<dbReference type="InterPro" id="IPR036737">
    <property type="entry name" value="OmpA-like_sf"/>
</dbReference>
<keyword evidence="8" id="KW-1185">Reference proteome</keyword>
<dbReference type="InterPro" id="IPR006665">
    <property type="entry name" value="OmpA-like"/>
</dbReference>
<keyword evidence="2 4" id="KW-0472">Membrane</keyword>
<evidence type="ECO:0000256" key="1">
    <source>
        <dbReference type="ARBA" id="ARBA00004442"/>
    </source>
</evidence>
<evidence type="ECO:0000256" key="3">
    <source>
        <dbReference type="ARBA" id="ARBA00023237"/>
    </source>
</evidence>
<dbReference type="InterPro" id="IPR012334">
    <property type="entry name" value="Pectin_lyas_fold"/>
</dbReference>
<dbReference type="KEGG" id="rsin:B6N60_00131"/>
<dbReference type="Gene3D" id="3.30.1330.60">
    <property type="entry name" value="OmpA-like domain"/>
    <property type="match status" value="1"/>
</dbReference>
<dbReference type="SUPFAM" id="SSF103088">
    <property type="entry name" value="OmpA-like"/>
    <property type="match status" value="1"/>
</dbReference>
<dbReference type="AlphaFoldDB" id="A0A975T3I5"/>
<name>A0A975T3I5_9NOST</name>
<dbReference type="PROSITE" id="PS51123">
    <property type="entry name" value="OMPA_2"/>
    <property type="match status" value="1"/>
</dbReference>
<evidence type="ECO:0000256" key="2">
    <source>
        <dbReference type="ARBA" id="ARBA00023136"/>
    </source>
</evidence>
<organism evidence="7 8">
    <name type="scientific">Richelia sinica FACHB-800</name>
    <dbReference type="NCBI Taxonomy" id="1357546"/>
    <lineage>
        <taxon>Bacteria</taxon>
        <taxon>Bacillati</taxon>
        <taxon>Cyanobacteriota</taxon>
        <taxon>Cyanophyceae</taxon>
        <taxon>Nostocales</taxon>
        <taxon>Nostocaceae</taxon>
        <taxon>Richelia</taxon>
    </lineage>
</organism>
<dbReference type="InterPro" id="IPR006664">
    <property type="entry name" value="OMP_bac"/>
</dbReference>
<evidence type="ECO:0000256" key="4">
    <source>
        <dbReference type="PROSITE-ProRule" id="PRU00473"/>
    </source>
</evidence>
<dbReference type="InterPro" id="IPR011050">
    <property type="entry name" value="Pectin_lyase_fold/virulence"/>
</dbReference>
<evidence type="ECO:0000313" key="7">
    <source>
        <dbReference type="EMBL" id="QXE21457.1"/>
    </source>
</evidence>
<dbReference type="Pfam" id="PF00691">
    <property type="entry name" value="OmpA"/>
    <property type="match status" value="1"/>
</dbReference>
<dbReference type="SUPFAM" id="SSF51126">
    <property type="entry name" value="Pectin lyase-like"/>
    <property type="match status" value="1"/>
</dbReference>
<comment type="subcellular location">
    <subcellularLocation>
        <location evidence="1">Cell outer membrane</location>
    </subcellularLocation>
</comment>
<reference evidence="7" key="1">
    <citation type="submission" date="2017-04" db="EMBL/GenBank/DDBJ databases">
        <title>Genome deletions in a multicellular cyanobacterial endosymbiont for morphological adaptation in marine diatoms.</title>
        <authorList>
            <person name="Wang Y."/>
            <person name="Gao H."/>
            <person name="Li R."/>
            <person name="Xu X."/>
        </authorList>
    </citation>
    <scope>NUCLEOTIDE SEQUENCE</scope>
    <source>
        <strain evidence="7">FACHB 800</strain>
    </source>
</reference>
<evidence type="ECO:0000256" key="5">
    <source>
        <dbReference type="SAM" id="MobiDB-lite"/>
    </source>
</evidence>